<keyword evidence="1" id="KW-0732">Signal</keyword>
<feature type="domain" description="SurA N-terminal" evidence="3">
    <location>
        <begin position="51"/>
        <end position="172"/>
    </location>
</feature>
<dbReference type="SUPFAM" id="SSF109998">
    <property type="entry name" value="Triger factor/SurA peptide-binding domain-like"/>
    <property type="match status" value="1"/>
</dbReference>
<evidence type="ECO:0000313" key="4">
    <source>
        <dbReference type="EMBL" id="RZU40082.1"/>
    </source>
</evidence>
<dbReference type="AlphaFoldDB" id="A0A4Q7YQP7"/>
<keyword evidence="2" id="KW-0697">Rotamase</keyword>
<dbReference type="Pfam" id="PF09312">
    <property type="entry name" value="SurA_N"/>
    <property type="match status" value="1"/>
</dbReference>
<sequence length="253" mass="29039">MRNLTQNPAIRWLERTFAVAMLAVSAGAQQPGVPPSIPLTQTPGQGRGTEIDGVVAVVNGDVVLESDVDEERRFEAIQPYRGSTAEFSRDRAVQRLIDRTLILQQAVLQADRVAVSDEELDKQLQTLRKDIPVCQQYHCETDDGWQKYLAAHGFTQQEFRDRWRKRMALLRLIEVRFRSGIHISEEQVKEYYEKTMLPEYAKQKVTPPKLETISKRIEEVLLQQQVGSLMRDWLQSLRAQGNVWIMRPGEVAP</sequence>
<gene>
    <name evidence="4" type="ORF">BDD14_1506</name>
</gene>
<dbReference type="PANTHER" id="PTHR47637">
    <property type="entry name" value="CHAPERONE SURA"/>
    <property type="match status" value="1"/>
</dbReference>
<organism evidence="4 5">
    <name type="scientific">Edaphobacter modestus</name>
    <dbReference type="NCBI Taxonomy" id="388466"/>
    <lineage>
        <taxon>Bacteria</taxon>
        <taxon>Pseudomonadati</taxon>
        <taxon>Acidobacteriota</taxon>
        <taxon>Terriglobia</taxon>
        <taxon>Terriglobales</taxon>
        <taxon>Acidobacteriaceae</taxon>
        <taxon>Edaphobacter</taxon>
    </lineage>
</organism>
<evidence type="ECO:0000256" key="1">
    <source>
        <dbReference type="ARBA" id="ARBA00022729"/>
    </source>
</evidence>
<dbReference type="OrthoDB" id="117954at2"/>
<evidence type="ECO:0000256" key="2">
    <source>
        <dbReference type="ARBA" id="ARBA00023110"/>
    </source>
</evidence>
<dbReference type="Gene3D" id="1.10.4030.10">
    <property type="entry name" value="Porin chaperone SurA, peptide-binding domain"/>
    <property type="match status" value="1"/>
</dbReference>
<keyword evidence="5" id="KW-1185">Reference proteome</keyword>
<protein>
    <submittedName>
        <fullName evidence="4">SurA-like protein</fullName>
    </submittedName>
</protein>
<dbReference type="RefSeq" id="WP_130418198.1">
    <property type="nucleotide sequence ID" value="NZ_SHKW01000001.1"/>
</dbReference>
<dbReference type="InterPro" id="IPR050280">
    <property type="entry name" value="OMP_Chaperone_SurA"/>
</dbReference>
<dbReference type="GO" id="GO:0003755">
    <property type="term" value="F:peptidyl-prolyl cis-trans isomerase activity"/>
    <property type="evidence" value="ECO:0007669"/>
    <property type="project" value="UniProtKB-KW"/>
</dbReference>
<name>A0A4Q7YQP7_9BACT</name>
<comment type="caution">
    <text evidence="4">The sequence shown here is derived from an EMBL/GenBank/DDBJ whole genome shotgun (WGS) entry which is preliminary data.</text>
</comment>
<dbReference type="Proteomes" id="UP000292958">
    <property type="component" value="Unassembled WGS sequence"/>
</dbReference>
<proteinExistence type="predicted"/>
<dbReference type="InterPro" id="IPR027304">
    <property type="entry name" value="Trigger_fact/SurA_dom_sf"/>
</dbReference>
<dbReference type="EMBL" id="SHKW01000001">
    <property type="protein sequence ID" value="RZU40082.1"/>
    <property type="molecule type" value="Genomic_DNA"/>
</dbReference>
<evidence type="ECO:0000259" key="3">
    <source>
        <dbReference type="Pfam" id="PF09312"/>
    </source>
</evidence>
<keyword evidence="2" id="KW-0413">Isomerase</keyword>
<reference evidence="4 5" key="1">
    <citation type="submission" date="2019-02" db="EMBL/GenBank/DDBJ databases">
        <title>Genomic Encyclopedia of Archaeal and Bacterial Type Strains, Phase II (KMG-II): from individual species to whole genera.</title>
        <authorList>
            <person name="Goeker M."/>
        </authorList>
    </citation>
    <scope>NUCLEOTIDE SEQUENCE [LARGE SCALE GENOMIC DNA]</scope>
    <source>
        <strain evidence="4 5">DSM 18101</strain>
    </source>
</reference>
<accession>A0A4Q7YQP7</accession>
<evidence type="ECO:0000313" key="5">
    <source>
        <dbReference type="Proteomes" id="UP000292958"/>
    </source>
</evidence>
<dbReference type="PANTHER" id="PTHR47637:SF1">
    <property type="entry name" value="CHAPERONE SURA"/>
    <property type="match status" value="1"/>
</dbReference>
<dbReference type="InterPro" id="IPR015391">
    <property type="entry name" value="SurA_N"/>
</dbReference>